<dbReference type="GO" id="GO:0005975">
    <property type="term" value="P:carbohydrate metabolic process"/>
    <property type="evidence" value="ECO:0007669"/>
    <property type="project" value="InterPro"/>
</dbReference>
<accession>A0AA38VIK8</accession>
<gene>
    <name evidence="2" type="ORF">NKR23_g5951</name>
</gene>
<dbReference type="EMBL" id="JANBVO010000016">
    <property type="protein sequence ID" value="KAJ9144490.1"/>
    <property type="molecule type" value="Genomic_DNA"/>
</dbReference>
<dbReference type="PANTHER" id="PTHR33886">
    <property type="entry name" value="UNSATURATED RHAMNOGALACTURONAN HYDROLASE (EUROFUNG)"/>
    <property type="match status" value="1"/>
</dbReference>
<evidence type="ECO:0000256" key="1">
    <source>
        <dbReference type="ARBA" id="ARBA00022801"/>
    </source>
</evidence>
<protein>
    <submittedName>
        <fullName evidence="2">Glycosyl Hydrolase Family 88</fullName>
    </submittedName>
</protein>
<dbReference type="InterPro" id="IPR008928">
    <property type="entry name" value="6-hairpin_glycosidase_sf"/>
</dbReference>
<organism evidence="2 3">
    <name type="scientific">Pleurostoma richardsiae</name>
    <dbReference type="NCBI Taxonomy" id="41990"/>
    <lineage>
        <taxon>Eukaryota</taxon>
        <taxon>Fungi</taxon>
        <taxon>Dikarya</taxon>
        <taxon>Ascomycota</taxon>
        <taxon>Pezizomycotina</taxon>
        <taxon>Sordariomycetes</taxon>
        <taxon>Sordariomycetidae</taxon>
        <taxon>Calosphaeriales</taxon>
        <taxon>Pleurostomataceae</taxon>
        <taxon>Pleurostoma</taxon>
    </lineage>
</organism>
<dbReference type="InterPro" id="IPR052043">
    <property type="entry name" value="PolySaccharide_Degr_Enz"/>
</dbReference>
<evidence type="ECO:0000313" key="3">
    <source>
        <dbReference type="Proteomes" id="UP001174694"/>
    </source>
</evidence>
<keyword evidence="3" id="KW-1185">Reference proteome</keyword>
<keyword evidence="1 2" id="KW-0378">Hydrolase</keyword>
<dbReference type="Pfam" id="PF07470">
    <property type="entry name" value="Glyco_hydro_88"/>
    <property type="match status" value="1"/>
</dbReference>
<dbReference type="PANTHER" id="PTHR33886:SF8">
    <property type="entry name" value="UNSATURATED RHAMNOGALACTURONAN HYDROLASE (EUROFUNG)"/>
    <property type="match status" value="1"/>
</dbReference>
<dbReference type="InterPro" id="IPR012341">
    <property type="entry name" value="6hp_glycosidase-like_sf"/>
</dbReference>
<dbReference type="InterPro" id="IPR010905">
    <property type="entry name" value="Glyco_hydro_88"/>
</dbReference>
<reference evidence="2" key="1">
    <citation type="submission" date="2022-07" db="EMBL/GenBank/DDBJ databases">
        <title>Fungi with potential for degradation of polypropylene.</title>
        <authorList>
            <person name="Gostincar C."/>
        </authorList>
    </citation>
    <scope>NUCLEOTIDE SEQUENCE</scope>
    <source>
        <strain evidence="2">EXF-13308</strain>
    </source>
</reference>
<evidence type="ECO:0000313" key="2">
    <source>
        <dbReference type="EMBL" id="KAJ9144490.1"/>
    </source>
</evidence>
<dbReference type="Proteomes" id="UP001174694">
    <property type="component" value="Unassembled WGS sequence"/>
</dbReference>
<name>A0AA38VIK8_9PEZI</name>
<comment type="caution">
    <text evidence="2">The sequence shown here is derived from an EMBL/GenBank/DDBJ whole genome shotgun (WGS) entry which is preliminary data.</text>
</comment>
<sequence>MRVAGAISSNMRAHLTAISFIALFFPSYGYAHEPYSTQMLRSIIARQQGIISSGAATSTLESGILALALEAWLDHYPPEVEPAPRFSNYLSQVLLSIDPTFVNSTSAALLPLDRLTVGQAIRHLGLRATAAESSVLATLNASLSVQRRNQYGGLWYYVYPEWSYLDGTVSFLPFMAADSGWSRADMLNQIMLLYSHCYDNASGLVVHGYDASKTAVWANPLTGASPFVWGRSLGWYLAGLVNAWEALQSNGDCDDGEDSTRLQDTIAVQTSDLISALIKLPDLDTGTWWQLPTLGGQPGNFLESSSTALFVFTILKSSRLGLLRHTEGAVHAALRAYDYAASHFVVSNDDGTLGYNGTVSVCSLNSTASYEYYTTRPLVPDSLLGESAFVLASLEVEWMA</sequence>
<dbReference type="SUPFAM" id="SSF48208">
    <property type="entry name" value="Six-hairpin glycosidases"/>
    <property type="match status" value="1"/>
</dbReference>
<dbReference type="AlphaFoldDB" id="A0AA38VIK8"/>
<proteinExistence type="predicted"/>
<dbReference type="GO" id="GO:0016787">
    <property type="term" value="F:hydrolase activity"/>
    <property type="evidence" value="ECO:0007669"/>
    <property type="project" value="UniProtKB-KW"/>
</dbReference>
<dbReference type="Gene3D" id="1.50.10.10">
    <property type="match status" value="1"/>
</dbReference>